<dbReference type="Gene3D" id="3.40.250.10">
    <property type="entry name" value="Rhodanese-like domain"/>
    <property type="match status" value="1"/>
</dbReference>
<dbReference type="CDD" id="cd00158">
    <property type="entry name" value="RHOD"/>
    <property type="match status" value="1"/>
</dbReference>
<dbReference type="PANTHER" id="PTHR43031:SF16">
    <property type="entry name" value="OXIDOREDUCTASE"/>
    <property type="match status" value="1"/>
</dbReference>
<feature type="domain" description="Rhodanese" evidence="1">
    <location>
        <begin position="18"/>
        <end position="101"/>
    </location>
</feature>
<dbReference type="Pfam" id="PF00581">
    <property type="entry name" value="Rhodanese"/>
    <property type="match status" value="1"/>
</dbReference>
<dbReference type="InterPro" id="IPR001763">
    <property type="entry name" value="Rhodanese-like_dom"/>
</dbReference>
<organism evidence="2 3">
    <name type="scientific">Enterococcus devriesei</name>
    <dbReference type="NCBI Taxonomy" id="319970"/>
    <lineage>
        <taxon>Bacteria</taxon>
        <taxon>Bacillati</taxon>
        <taxon>Bacillota</taxon>
        <taxon>Bacilli</taxon>
        <taxon>Lactobacillales</taxon>
        <taxon>Enterococcaceae</taxon>
        <taxon>Enterococcus</taxon>
    </lineage>
</organism>
<comment type="caution">
    <text evidence="2">The sequence shown here is derived from an EMBL/GenBank/DDBJ whole genome shotgun (WGS) entry which is preliminary data.</text>
</comment>
<gene>
    <name evidence="2" type="ORF">RV00_GL000244</name>
</gene>
<proteinExistence type="predicted"/>
<dbReference type="STRING" id="319970.RV00_GL000244"/>
<accession>A0A1L8SZ33</accession>
<sequence length="105" mass="11817">MKKMNNSVTTKEFMSLAAKESVDVLDLRDPEFYDSFDLLKGSSVLQIPLTQLPNQLGQLNKGKTYYLFTQFGGRSKTMAQFLRDQGYQVINVIGGASAYQKYMAS</sequence>
<dbReference type="PANTHER" id="PTHR43031">
    <property type="entry name" value="FAD-DEPENDENT OXIDOREDUCTASE"/>
    <property type="match status" value="1"/>
</dbReference>
<dbReference type="SUPFAM" id="SSF52821">
    <property type="entry name" value="Rhodanese/Cell cycle control phosphatase"/>
    <property type="match status" value="1"/>
</dbReference>
<evidence type="ECO:0000313" key="2">
    <source>
        <dbReference type="EMBL" id="OJG37287.1"/>
    </source>
</evidence>
<protein>
    <recommendedName>
        <fullName evidence="1">Rhodanese domain-containing protein</fullName>
    </recommendedName>
</protein>
<dbReference type="InterPro" id="IPR036873">
    <property type="entry name" value="Rhodanese-like_dom_sf"/>
</dbReference>
<dbReference type="InterPro" id="IPR050229">
    <property type="entry name" value="GlpE_sulfurtransferase"/>
</dbReference>
<evidence type="ECO:0000259" key="1">
    <source>
        <dbReference type="PROSITE" id="PS50206"/>
    </source>
</evidence>
<dbReference type="EMBL" id="JXKM01000001">
    <property type="protein sequence ID" value="OJG37287.1"/>
    <property type="molecule type" value="Genomic_DNA"/>
</dbReference>
<reference evidence="2 3" key="1">
    <citation type="submission" date="2014-12" db="EMBL/GenBank/DDBJ databases">
        <title>Draft genome sequences of 29 type strains of Enterococci.</title>
        <authorList>
            <person name="Zhong Z."/>
            <person name="Sun Z."/>
            <person name="Liu W."/>
            <person name="Zhang W."/>
            <person name="Zhang H."/>
        </authorList>
    </citation>
    <scope>NUCLEOTIDE SEQUENCE [LARGE SCALE GENOMIC DNA]</scope>
    <source>
        <strain evidence="2 3">DSM 22802</strain>
    </source>
</reference>
<dbReference type="Proteomes" id="UP000183700">
    <property type="component" value="Unassembled WGS sequence"/>
</dbReference>
<keyword evidence="3" id="KW-1185">Reference proteome</keyword>
<name>A0A1L8SZ33_9ENTE</name>
<dbReference type="AlphaFoldDB" id="A0A1L8SZ33"/>
<evidence type="ECO:0000313" key="3">
    <source>
        <dbReference type="Proteomes" id="UP000183700"/>
    </source>
</evidence>
<dbReference type="PROSITE" id="PS50206">
    <property type="entry name" value="RHODANESE_3"/>
    <property type="match status" value="1"/>
</dbReference>